<evidence type="ECO:0000256" key="1">
    <source>
        <dbReference type="SAM" id="SignalP"/>
    </source>
</evidence>
<dbReference type="EMBL" id="ABIA03000002">
    <property type="protein sequence ID" value="EDQ32637.2"/>
    <property type="molecule type" value="Genomic_DNA"/>
</dbReference>
<dbReference type="HOGENOM" id="CLU_852249_0_0_5"/>
<organism evidence="2 3">
    <name type="scientific">Hoeflea phototrophica (strain DSM 17068 / NCIMB 14078 / DFL-43)</name>
    <dbReference type="NCBI Taxonomy" id="411684"/>
    <lineage>
        <taxon>Bacteria</taxon>
        <taxon>Pseudomonadati</taxon>
        <taxon>Pseudomonadota</taxon>
        <taxon>Alphaproteobacteria</taxon>
        <taxon>Hyphomicrobiales</taxon>
        <taxon>Rhizobiaceae</taxon>
        <taxon>Hoeflea</taxon>
    </lineage>
</organism>
<evidence type="ECO:0000313" key="2">
    <source>
        <dbReference type="EMBL" id="EDQ32637.2"/>
    </source>
</evidence>
<protein>
    <recommendedName>
        <fullName evidence="4">Polysaccharide lyase</fullName>
    </recommendedName>
</protein>
<dbReference type="Pfam" id="PF14099">
    <property type="entry name" value="Polysacc_lyase"/>
    <property type="match status" value="1"/>
</dbReference>
<accession>A9DAT6</accession>
<dbReference type="STRING" id="411684.HPDFL43_03801"/>
<evidence type="ECO:0008006" key="4">
    <source>
        <dbReference type="Google" id="ProtNLM"/>
    </source>
</evidence>
<proteinExistence type="predicted"/>
<sequence length="328" mass="36419">MRVRIGAVTKRTLVALALCLSSSALPAMAQEWKKTLVDGFDGDDFSPEGGLYYRDNFEQSAGIVEFEKTEKFNGAGALRLGVKPICPADSDGCSERAEIWEKTPLRVPYDIPVWFGFALKFGDPVPEDKHRYVIAQWKREIGPEAVGNFSPLLALRVYNGRLFATVETNYYPGLSTGPKGVPADCEDGITQVWLRPDTNQIRALVATDAKWEPEDGALFNSCSDKLTVIDRGNPLPLPTSGWMDFAILSKPGPDGTGHIEIFANNQWVVTVKGHIGHNDHGLGENQYFKFGPYRAAADNEWTMYYDDFRRSLKCEEVLTDSAQCAKIN</sequence>
<feature type="signal peptide" evidence="1">
    <location>
        <begin position="1"/>
        <end position="29"/>
    </location>
</feature>
<reference evidence="2 3" key="2">
    <citation type="submission" date="2012-06" db="EMBL/GenBank/DDBJ databases">
        <authorList>
            <person name="Fiebig A."/>
        </authorList>
    </citation>
    <scope>NUCLEOTIDE SEQUENCE [LARGE SCALE GENOMIC DNA]</scope>
    <source>
        <strain evidence="2 3">DFL-43</strain>
    </source>
</reference>
<feature type="chain" id="PRO_5002734455" description="Polysaccharide lyase" evidence="1">
    <location>
        <begin position="30"/>
        <end position="328"/>
    </location>
</feature>
<comment type="caution">
    <text evidence="2">The sequence shown here is derived from an EMBL/GenBank/DDBJ whole genome shotgun (WGS) entry which is preliminary data.</text>
</comment>
<reference evidence="2 3" key="1">
    <citation type="submission" date="2007-10" db="EMBL/GenBank/DDBJ databases">
        <authorList>
            <person name="Wagner-Dobler I."/>
            <person name="Ferriera S."/>
            <person name="Johnson J."/>
            <person name="Kravitz S."/>
            <person name="Beeson K."/>
            <person name="Sutton G."/>
            <person name="Rogers Y.-H."/>
            <person name="Friedman R."/>
            <person name="Frazier M."/>
            <person name="Venter J.C."/>
        </authorList>
    </citation>
    <scope>NUCLEOTIDE SEQUENCE [LARGE SCALE GENOMIC DNA]</scope>
    <source>
        <strain evidence="2 3">DFL-43</strain>
    </source>
</reference>
<gene>
    <name evidence="2" type="ORF">HPDFL43_03801</name>
</gene>
<dbReference type="AlphaFoldDB" id="A9DAT6"/>
<dbReference type="OrthoDB" id="7330009at2"/>
<dbReference type="Gene3D" id="2.60.120.200">
    <property type="match status" value="1"/>
</dbReference>
<name>A9DAT6_HOEPD</name>
<dbReference type="Proteomes" id="UP000004291">
    <property type="component" value="Chromosome"/>
</dbReference>
<dbReference type="InterPro" id="IPR025975">
    <property type="entry name" value="Polysacc_lyase"/>
</dbReference>
<keyword evidence="3" id="KW-1185">Reference proteome</keyword>
<keyword evidence="1" id="KW-0732">Signal</keyword>
<evidence type="ECO:0000313" key="3">
    <source>
        <dbReference type="Proteomes" id="UP000004291"/>
    </source>
</evidence>
<dbReference type="eggNOG" id="ENOG5033T4W">
    <property type="taxonomic scope" value="Bacteria"/>
</dbReference>